<organism evidence="3 4">
    <name type="scientific">Recurvomyces mirabilis</name>
    <dbReference type="NCBI Taxonomy" id="574656"/>
    <lineage>
        <taxon>Eukaryota</taxon>
        <taxon>Fungi</taxon>
        <taxon>Dikarya</taxon>
        <taxon>Ascomycota</taxon>
        <taxon>Pezizomycotina</taxon>
        <taxon>Dothideomycetes</taxon>
        <taxon>Dothideomycetidae</taxon>
        <taxon>Mycosphaerellales</taxon>
        <taxon>Teratosphaeriaceae</taxon>
        <taxon>Recurvomyces</taxon>
    </lineage>
</organism>
<keyword evidence="4" id="KW-1185">Reference proteome</keyword>
<dbReference type="PANTHER" id="PTHR24148:SF64">
    <property type="entry name" value="HETEROKARYON INCOMPATIBILITY DOMAIN-CONTAINING PROTEIN"/>
    <property type="match status" value="1"/>
</dbReference>
<feature type="region of interest" description="Disordered" evidence="1">
    <location>
        <begin position="1"/>
        <end position="24"/>
    </location>
</feature>
<dbReference type="AlphaFoldDB" id="A0AAE0WVF5"/>
<dbReference type="Pfam" id="PF26639">
    <property type="entry name" value="Het-6_barrel"/>
    <property type="match status" value="1"/>
</dbReference>
<feature type="domain" description="Heterokaryon incompatibility" evidence="2">
    <location>
        <begin position="65"/>
        <end position="213"/>
    </location>
</feature>
<evidence type="ECO:0000313" key="4">
    <source>
        <dbReference type="Proteomes" id="UP001274830"/>
    </source>
</evidence>
<feature type="compositionally biased region" description="Low complexity" evidence="1">
    <location>
        <begin position="7"/>
        <end position="20"/>
    </location>
</feature>
<evidence type="ECO:0000259" key="2">
    <source>
        <dbReference type="Pfam" id="PF06985"/>
    </source>
</evidence>
<evidence type="ECO:0000313" key="3">
    <source>
        <dbReference type="EMBL" id="KAK3678568.1"/>
    </source>
</evidence>
<evidence type="ECO:0000256" key="1">
    <source>
        <dbReference type="SAM" id="MobiDB-lite"/>
    </source>
</evidence>
<name>A0AAE0WVF5_9PEZI</name>
<comment type="caution">
    <text evidence="3">The sequence shown here is derived from an EMBL/GenBank/DDBJ whole genome shotgun (WGS) entry which is preliminary data.</text>
</comment>
<dbReference type="InterPro" id="IPR052895">
    <property type="entry name" value="HetReg/Transcr_Mod"/>
</dbReference>
<dbReference type="Pfam" id="PF06985">
    <property type="entry name" value="HET"/>
    <property type="match status" value="1"/>
</dbReference>
<gene>
    <name evidence="3" type="ORF">LTR78_001866</name>
</gene>
<dbReference type="PANTHER" id="PTHR24148">
    <property type="entry name" value="ANKYRIN REPEAT DOMAIN-CONTAINING PROTEIN 39 HOMOLOG-RELATED"/>
    <property type="match status" value="1"/>
</dbReference>
<dbReference type="InterPro" id="IPR010730">
    <property type="entry name" value="HET"/>
</dbReference>
<dbReference type="EMBL" id="JAUTXT010000004">
    <property type="protein sequence ID" value="KAK3678568.1"/>
    <property type="molecule type" value="Genomic_DNA"/>
</dbReference>
<sequence length="631" mass="70051">MSLTRWTSPYTTSTGSGSTSEFRYGPLKSSKTGIRLAQILPGIGNKGLAINLIDSFVTGPNKTPYNALSYTWGDGARNKSIACNGKRLAVTQALLEALHRFRDPTRTLTLWIDQICICQERVKERNQQVSIMGDIFKAARKVIVWLGEDYDDSKAGMQLAGHLRSIGRRSESAGLGPEHIDLYGLPKRGHKKWKALSGILRRPWFWRSWVVQEVVLNPQVELVLGANMLTWDELESIVALLEGPLPRAWQIDQAISFSELPFSRINRIRLRHRQQLGTTAGAPRDSLEGSLGSVVLVDEPESMIDGSHANDPELLDLLLVSRELGASDPRDKVYALLGLGRHDITPDYEASPEDIYIEFAQHQIGAVTNLLSEAEANDEELDVNRTEVRRAMVMLSCAGRQNQKRKLPSWVPDWTTNLASRPLIFGLGGNYRAGGSTLGMVDYDWERGLQLGGILLDTVQTVGETLLQLDSDLDPHEMITQWWREAQQIALERIVRSPGSTIYTDAFEALRRRLMLCKHGYYVGEGSNSRRDSLLDDQDNGENSRHSATQTLTLGPTRGRVMFASSTGFLGLVPHGTQEGDVVFVIRGADVPYVLQHVHGDAYVLIGEAYVQGVMDGEALGMGLKQTIVLR</sequence>
<dbReference type="Proteomes" id="UP001274830">
    <property type="component" value="Unassembled WGS sequence"/>
</dbReference>
<reference evidence="3" key="1">
    <citation type="submission" date="2023-07" db="EMBL/GenBank/DDBJ databases">
        <title>Black Yeasts Isolated from many extreme environments.</title>
        <authorList>
            <person name="Coleine C."/>
            <person name="Stajich J.E."/>
            <person name="Selbmann L."/>
        </authorList>
    </citation>
    <scope>NUCLEOTIDE SEQUENCE</scope>
    <source>
        <strain evidence="3">CCFEE 5485</strain>
    </source>
</reference>
<proteinExistence type="predicted"/>
<accession>A0AAE0WVF5</accession>
<protein>
    <recommendedName>
        <fullName evidence="2">Heterokaryon incompatibility domain-containing protein</fullName>
    </recommendedName>
</protein>